<reference evidence="1" key="1">
    <citation type="submission" date="2021-02" db="EMBL/GenBank/DDBJ databases">
        <authorList>
            <person name="Bekaert M."/>
        </authorList>
    </citation>
    <scope>NUCLEOTIDE SEQUENCE</scope>
    <source>
        <strain evidence="1">IoA-00</strain>
    </source>
</reference>
<organism evidence="1 2">
    <name type="scientific">Lepeophtheirus salmonis</name>
    <name type="common">Salmon louse</name>
    <name type="synonym">Caligus salmonis</name>
    <dbReference type="NCBI Taxonomy" id="72036"/>
    <lineage>
        <taxon>Eukaryota</taxon>
        <taxon>Metazoa</taxon>
        <taxon>Ecdysozoa</taxon>
        <taxon>Arthropoda</taxon>
        <taxon>Crustacea</taxon>
        <taxon>Multicrustacea</taxon>
        <taxon>Hexanauplia</taxon>
        <taxon>Copepoda</taxon>
        <taxon>Siphonostomatoida</taxon>
        <taxon>Caligidae</taxon>
        <taxon>Lepeophtheirus</taxon>
    </lineage>
</organism>
<dbReference type="Proteomes" id="UP000675881">
    <property type="component" value="Chromosome 1"/>
</dbReference>
<keyword evidence="2" id="KW-1185">Reference proteome</keyword>
<evidence type="ECO:0000313" key="2">
    <source>
        <dbReference type="Proteomes" id="UP000675881"/>
    </source>
</evidence>
<name>A0A7R8CB05_LEPSM</name>
<sequence length="256" mass="29354">MTVVSSILISEISEHIEETTKLEVSANVLCVGEVRYIIYTKKDNIQVDKVSGEERESGDLLVQILQVRLLRSLDWAIQEVLDLIAPLDLVRRLVPWWNKSLVLLRNNVHNILRCVRSTKGGHASALLYRRKQGSTNLFKKSKCLSWCEYGSRYDSINDVSREFDRPEKTIKNILARHFPSSELYPYPDLLWEAVSVSLLEKSHNLDSVNTLEKLVTSMLSFHRFKVAGPDGISPCVLKHLQIKMLVYLRLLFACCL</sequence>
<proteinExistence type="predicted"/>
<protein>
    <submittedName>
        <fullName evidence="1">(salmon louse) hypothetical protein</fullName>
    </submittedName>
</protein>
<gene>
    <name evidence="1" type="ORF">LSAA_1953</name>
</gene>
<dbReference type="AlphaFoldDB" id="A0A7R8CB05"/>
<accession>A0A7R8CB05</accession>
<evidence type="ECO:0000313" key="1">
    <source>
        <dbReference type="EMBL" id="CAF2753803.1"/>
    </source>
</evidence>
<dbReference type="EMBL" id="HG994580">
    <property type="protein sequence ID" value="CAF2753803.1"/>
    <property type="molecule type" value="Genomic_DNA"/>
</dbReference>